<proteinExistence type="predicted"/>
<dbReference type="PANTHER" id="PTHR23088:SF50">
    <property type="entry name" value="HYDROLASE YHCX"/>
    <property type="match status" value="1"/>
</dbReference>
<keyword evidence="2" id="KW-0378">Hydrolase</keyword>
<evidence type="ECO:0000259" key="1">
    <source>
        <dbReference type="PROSITE" id="PS50263"/>
    </source>
</evidence>
<dbReference type="RefSeq" id="WP_093309555.1">
    <property type="nucleotide sequence ID" value="NZ_FNYH01000006.1"/>
</dbReference>
<dbReference type="Proteomes" id="UP000242999">
    <property type="component" value="Unassembled WGS sequence"/>
</dbReference>
<keyword evidence="3" id="KW-1185">Reference proteome</keyword>
<feature type="domain" description="CN hydrolase" evidence="1">
    <location>
        <begin position="2"/>
        <end position="262"/>
    </location>
</feature>
<reference evidence="3" key="1">
    <citation type="submission" date="2016-10" db="EMBL/GenBank/DDBJ databases">
        <authorList>
            <person name="Varghese N."/>
            <person name="Submissions S."/>
        </authorList>
    </citation>
    <scope>NUCLEOTIDE SEQUENCE [LARGE SCALE GENOMIC DNA]</scope>
    <source>
        <strain evidence="3">DSM 7165</strain>
    </source>
</reference>
<dbReference type="AlphaFoldDB" id="A0A1H6SCI5"/>
<dbReference type="PROSITE" id="PS50263">
    <property type="entry name" value="CN_HYDROLASE"/>
    <property type="match status" value="1"/>
</dbReference>
<dbReference type="InterPro" id="IPR036526">
    <property type="entry name" value="C-N_Hydrolase_sf"/>
</dbReference>
<protein>
    <submittedName>
        <fullName evidence="2">Predicted amidohydrolase</fullName>
    </submittedName>
</protein>
<name>A0A1H6SCI5_9GAMM</name>
<evidence type="ECO:0000313" key="3">
    <source>
        <dbReference type="Proteomes" id="UP000242999"/>
    </source>
</evidence>
<dbReference type="InterPro" id="IPR003010">
    <property type="entry name" value="C-N_Hydrolase"/>
</dbReference>
<dbReference type="EMBL" id="FNYH01000006">
    <property type="protein sequence ID" value="SEI65579.1"/>
    <property type="molecule type" value="Genomic_DNA"/>
</dbReference>
<gene>
    <name evidence="2" type="ORF">SAMN05421831_106131</name>
</gene>
<dbReference type="SUPFAM" id="SSF56317">
    <property type="entry name" value="Carbon-nitrogen hydrolase"/>
    <property type="match status" value="1"/>
</dbReference>
<dbReference type="OrthoDB" id="9811121at2"/>
<dbReference type="Pfam" id="PF00795">
    <property type="entry name" value="CN_hydrolase"/>
    <property type="match status" value="1"/>
</dbReference>
<organism evidence="2 3">
    <name type="scientific">Allopseudospirillum japonicum</name>
    <dbReference type="NCBI Taxonomy" id="64971"/>
    <lineage>
        <taxon>Bacteria</taxon>
        <taxon>Pseudomonadati</taxon>
        <taxon>Pseudomonadota</taxon>
        <taxon>Gammaproteobacteria</taxon>
        <taxon>Oceanospirillales</taxon>
        <taxon>Oceanospirillaceae</taxon>
        <taxon>Allopseudospirillum</taxon>
    </lineage>
</organism>
<evidence type="ECO:0000313" key="2">
    <source>
        <dbReference type="EMBL" id="SEI65579.1"/>
    </source>
</evidence>
<accession>A0A1H6SCI5</accession>
<sequence>MLTLAVGQHAIQSFRDWDQFATSMEHEVATAAGQGADILVFGEHLGCLLARTFSLDVYTDLYAQLEALQTLQNDFIDIFAYLARTYQVNLIAPSIPWQEEAGTSYHARTWVFNHQGAGAYQDKQVLTRAENEHWGMRAAKVQQVFALAGGRIGILPGYAAEFPQYARALCEQGANLLLVPSWTQTHAGYWRLRYACQARAVEQQCYVAQATVIGESDWSPMLDQGMGSAGVFTPCDYGFPAEGVLALGDGQRSGWVYAKVDLGRIDHIRAHGQVLNFRDWGRYQGMSTQKAALHTGFF</sequence>
<dbReference type="PANTHER" id="PTHR23088">
    <property type="entry name" value="NITRILASE-RELATED"/>
    <property type="match status" value="1"/>
</dbReference>
<dbReference type="STRING" id="64971.SAMN05421831_106131"/>
<dbReference type="Gene3D" id="3.60.110.10">
    <property type="entry name" value="Carbon-nitrogen hydrolase"/>
    <property type="match status" value="1"/>
</dbReference>
<dbReference type="GO" id="GO:0016787">
    <property type="term" value="F:hydrolase activity"/>
    <property type="evidence" value="ECO:0007669"/>
    <property type="project" value="UniProtKB-KW"/>
</dbReference>